<proteinExistence type="predicted"/>
<dbReference type="AlphaFoldDB" id="A0A0W8FXY7"/>
<name>A0A0W8FXY7_9ZZZZ</name>
<dbReference type="GO" id="GO:0004519">
    <property type="term" value="F:endonuclease activity"/>
    <property type="evidence" value="ECO:0007669"/>
    <property type="project" value="UniProtKB-KW"/>
</dbReference>
<dbReference type="EMBL" id="LNQE01000635">
    <property type="protein sequence ID" value="KUG25641.1"/>
    <property type="molecule type" value="Genomic_DNA"/>
</dbReference>
<feature type="domain" description="Protein NO VEIN C-terminal" evidence="1">
    <location>
        <begin position="197"/>
        <end position="283"/>
    </location>
</feature>
<comment type="caution">
    <text evidence="2">The sequence shown here is derived from an EMBL/GenBank/DDBJ whole genome shotgun (WGS) entry which is preliminary data.</text>
</comment>
<evidence type="ECO:0000259" key="1">
    <source>
        <dbReference type="Pfam" id="PF13020"/>
    </source>
</evidence>
<keyword evidence="2" id="KW-0540">Nuclease</keyword>
<gene>
    <name evidence="2" type="ORF">ASZ90_004533</name>
</gene>
<dbReference type="Pfam" id="PF13020">
    <property type="entry name" value="NOV_C"/>
    <property type="match status" value="1"/>
</dbReference>
<sequence length="317" mass="36593">MKKILLCRTAWMKYYNGRANIDIPRSGSKYIQENKTGGEIYNFKNVKGKSYAYFPYITDLAIQNLGADRNDDLIEGVTIVFCATHPIEGGIRVVGWHKNAKIFRSEQSNSYSEIFHSVTEYKNTVLIPEDDRIFKLPETFGRSSLYYIALHPHKRRLLEKLEKYIKDGGKLKLPRKRRKNKSTRARQPDINKRIKVEQTSIKIATKYYEDRYGTDCVSSVEKDNKGWDLEVRTGNTKINIEVKGLSGRDVVVELTPNEYKIFSDAKLNYQLFVVTEALSKKPRSRVYKFQTKGKMWVGNDGTILKIAPVKSARLTTK</sequence>
<keyword evidence="2" id="KW-0255">Endonuclease</keyword>
<keyword evidence="2" id="KW-0378">Hydrolase</keyword>
<reference evidence="2" key="1">
    <citation type="journal article" date="2015" name="Proc. Natl. Acad. Sci. U.S.A.">
        <title>Networks of energetic and metabolic interactions define dynamics in microbial communities.</title>
        <authorList>
            <person name="Embree M."/>
            <person name="Liu J.K."/>
            <person name="Al-Bassam M.M."/>
            <person name="Zengler K."/>
        </authorList>
    </citation>
    <scope>NUCLEOTIDE SEQUENCE</scope>
</reference>
<accession>A0A0W8FXY7</accession>
<dbReference type="InterPro" id="IPR024975">
    <property type="entry name" value="NOV_C"/>
</dbReference>
<organism evidence="2">
    <name type="scientific">hydrocarbon metagenome</name>
    <dbReference type="NCBI Taxonomy" id="938273"/>
    <lineage>
        <taxon>unclassified sequences</taxon>
        <taxon>metagenomes</taxon>
        <taxon>ecological metagenomes</taxon>
    </lineage>
</organism>
<protein>
    <submittedName>
        <fullName evidence="2">Hnh endonuclease</fullName>
    </submittedName>
</protein>
<evidence type="ECO:0000313" key="2">
    <source>
        <dbReference type="EMBL" id="KUG25641.1"/>
    </source>
</evidence>